<dbReference type="EMBL" id="BK014974">
    <property type="protein sequence ID" value="DAD85137.1"/>
    <property type="molecule type" value="Genomic_DNA"/>
</dbReference>
<feature type="coiled-coil region" evidence="1">
    <location>
        <begin position="24"/>
        <end position="56"/>
    </location>
</feature>
<evidence type="ECO:0000313" key="2">
    <source>
        <dbReference type="EMBL" id="DAD85137.1"/>
    </source>
</evidence>
<protein>
    <submittedName>
        <fullName evidence="2">Uncharacterized protein</fullName>
    </submittedName>
</protein>
<name>A0A8S5MS34_9CAUD</name>
<keyword evidence="1" id="KW-0175">Coiled coil</keyword>
<evidence type="ECO:0000256" key="1">
    <source>
        <dbReference type="SAM" id="Coils"/>
    </source>
</evidence>
<sequence length="148" mass="17816">MMTRAERRRMERESVSRTTYQFTLEQIEAMKRQAVLDAKEKMKEEIAKEIDEHIQEEWKQREQEMSGENEQERIEKVLALLMSVPARILCEKFHWKGVRDENDHRSKLLQFSEAVVAEVNRICGDENADIRKYRDETYELYGVKYEVK</sequence>
<reference evidence="2" key="1">
    <citation type="journal article" date="2021" name="Proc. Natl. Acad. Sci. U.S.A.">
        <title>A Catalog of Tens of Thousands of Viruses from Human Metagenomes Reveals Hidden Associations with Chronic Diseases.</title>
        <authorList>
            <person name="Tisza M.J."/>
            <person name="Buck C.B."/>
        </authorList>
    </citation>
    <scope>NUCLEOTIDE SEQUENCE</scope>
    <source>
        <strain evidence="2">CtGjZ5</strain>
    </source>
</reference>
<organism evidence="2">
    <name type="scientific">Myoviridae sp. ctGjZ5</name>
    <dbReference type="NCBI Taxonomy" id="2826634"/>
    <lineage>
        <taxon>Viruses</taxon>
        <taxon>Duplodnaviria</taxon>
        <taxon>Heunggongvirae</taxon>
        <taxon>Uroviricota</taxon>
        <taxon>Caudoviricetes</taxon>
    </lineage>
</organism>
<proteinExistence type="predicted"/>
<accession>A0A8S5MS34</accession>